<proteinExistence type="predicted"/>
<evidence type="ECO:0008006" key="9">
    <source>
        <dbReference type="Google" id="ProtNLM"/>
    </source>
</evidence>
<dbReference type="EMBL" id="MU853859">
    <property type="protein sequence ID" value="KAK3937251.1"/>
    <property type="molecule type" value="Genomic_DNA"/>
</dbReference>
<evidence type="ECO:0000256" key="4">
    <source>
        <dbReference type="ARBA" id="ARBA00023043"/>
    </source>
</evidence>
<comment type="caution">
    <text evidence="7">The sequence shown here is derived from an EMBL/GenBank/DDBJ whole genome shotgun (WGS) entry which is preliminary data.</text>
</comment>
<dbReference type="PANTHER" id="PTHR15263:SF1">
    <property type="entry name" value="NF-KAPPA-B INHIBITOR-LIKE PROTEIN 1"/>
    <property type="match status" value="1"/>
</dbReference>
<feature type="compositionally biased region" description="Basic and acidic residues" evidence="6">
    <location>
        <begin position="21"/>
        <end position="36"/>
    </location>
</feature>
<dbReference type="InterPro" id="IPR038753">
    <property type="entry name" value="NFKBIL1"/>
</dbReference>
<feature type="region of interest" description="Disordered" evidence="6">
    <location>
        <begin position="231"/>
        <end position="252"/>
    </location>
</feature>
<dbReference type="GO" id="GO:0005634">
    <property type="term" value="C:nucleus"/>
    <property type="evidence" value="ECO:0007669"/>
    <property type="project" value="UniProtKB-SubCell"/>
</dbReference>
<evidence type="ECO:0000256" key="1">
    <source>
        <dbReference type="ARBA" id="ARBA00004123"/>
    </source>
</evidence>
<dbReference type="PANTHER" id="PTHR15263">
    <property type="entry name" value="I-KAPPA-B-LIKE PROTEIN IKBL"/>
    <property type="match status" value="1"/>
</dbReference>
<evidence type="ECO:0000256" key="3">
    <source>
        <dbReference type="ARBA" id="ARBA00022737"/>
    </source>
</evidence>
<feature type="compositionally biased region" description="Basic and acidic residues" evidence="6">
    <location>
        <begin position="74"/>
        <end position="84"/>
    </location>
</feature>
<protein>
    <recommendedName>
        <fullName evidence="9">J domain-containing protein</fullName>
    </recommendedName>
</protein>
<evidence type="ECO:0000313" key="8">
    <source>
        <dbReference type="Proteomes" id="UP001303473"/>
    </source>
</evidence>
<feature type="compositionally biased region" description="Basic residues" evidence="6">
    <location>
        <begin position="85"/>
        <end position="111"/>
    </location>
</feature>
<dbReference type="GO" id="GO:0043124">
    <property type="term" value="P:negative regulation of canonical NF-kappaB signal transduction"/>
    <property type="evidence" value="ECO:0007669"/>
    <property type="project" value="InterPro"/>
</dbReference>
<name>A0AAN6S2B5_9PEZI</name>
<keyword evidence="2" id="KW-0597">Phosphoprotein</keyword>
<keyword evidence="4" id="KW-0040">ANK repeat</keyword>
<dbReference type="Proteomes" id="UP001303473">
    <property type="component" value="Unassembled WGS sequence"/>
</dbReference>
<feature type="compositionally biased region" description="Basic residues" evidence="6">
    <location>
        <begin position="121"/>
        <end position="137"/>
    </location>
</feature>
<organism evidence="7 8">
    <name type="scientific">Diplogelasinospora grovesii</name>
    <dbReference type="NCBI Taxonomy" id="303347"/>
    <lineage>
        <taxon>Eukaryota</taxon>
        <taxon>Fungi</taxon>
        <taxon>Dikarya</taxon>
        <taxon>Ascomycota</taxon>
        <taxon>Pezizomycotina</taxon>
        <taxon>Sordariomycetes</taxon>
        <taxon>Sordariomycetidae</taxon>
        <taxon>Sordariales</taxon>
        <taxon>Diplogelasinosporaceae</taxon>
        <taxon>Diplogelasinospora</taxon>
    </lineage>
</organism>
<sequence length="391" mass="47666">MEFEQQQPRSPKRRRILESFNPEKKDYYDGDGDFRGGRTATPVPPSTEKEEPENDHHHDGPPPVKQQQPDDAEREWRREQEKLYTKIRFKSTKKRRSRPRSRSRSRSRHKSSRGDDEGREHRHRHRHHRHHHHRHRRHEDDDRVKETEADREDPFKQPELDPEAAFRESLFDAMADDEGAAYWEGVYGQPIHTYANERRPGGQLEQMSDEDYAAYVRQKMWEKTHAGLVEERERRQKERKLREERERREDEENWRIRKEMERSLRRGEERRKKRHWRDRWEEYVRGWKEWDGNDPSKIPWPQPVTKSREGEGEREVVDEEVREFFTHGLDLEGLGEQEFVSRLKEERVRWHPDKMQQRLGGQVDKEVMKDVTAVFRVVDTLWNDMRKADGR</sequence>
<dbReference type="AlphaFoldDB" id="A0AAN6S2B5"/>
<keyword evidence="5" id="KW-0539">Nucleus</keyword>
<evidence type="ECO:0000256" key="2">
    <source>
        <dbReference type="ARBA" id="ARBA00022553"/>
    </source>
</evidence>
<comment type="subcellular location">
    <subcellularLocation>
        <location evidence="1">Nucleus</location>
    </subcellularLocation>
</comment>
<reference evidence="8" key="1">
    <citation type="journal article" date="2023" name="Mol. Phylogenet. Evol.">
        <title>Genome-scale phylogeny and comparative genomics of the fungal order Sordariales.</title>
        <authorList>
            <person name="Hensen N."/>
            <person name="Bonometti L."/>
            <person name="Westerberg I."/>
            <person name="Brannstrom I.O."/>
            <person name="Guillou S."/>
            <person name="Cros-Aarteil S."/>
            <person name="Calhoun S."/>
            <person name="Haridas S."/>
            <person name="Kuo A."/>
            <person name="Mondo S."/>
            <person name="Pangilinan J."/>
            <person name="Riley R."/>
            <person name="LaButti K."/>
            <person name="Andreopoulos B."/>
            <person name="Lipzen A."/>
            <person name="Chen C."/>
            <person name="Yan M."/>
            <person name="Daum C."/>
            <person name="Ng V."/>
            <person name="Clum A."/>
            <person name="Steindorff A."/>
            <person name="Ohm R.A."/>
            <person name="Martin F."/>
            <person name="Silar P."/>
            <person name="Natvig D.O."/>
            <person name="Lalanne C."/>
            <person name="Gautier V."/>
            <person name="Ament-Velasquez S.L."/>
            <person name="Kruys A."/>
            <person name="Hutchinson M.I."/>
            <person name="Powell A.J."/>
            <person name="Barry K."/>
            <person name="Miller A.N."/>
            <person name="Grigoriev I.V."/>
            <person name="Debuchy R."/>
            <person name="Gladieux P."/>
            <person name="Hiltunen Thoren M."/>
            <person name="Johannesson H."/>
        </authorList>
    </citation>
    <scope>NUCLEOTIDE SEQUENCE [LARGE SCALE GENOMIC DNA]</scope>
    <source>
        <strain evidence="8">CBS 340.73</strain>
    </source>
</reference>
<evidence type="ECO:0000256" key="6">
    <source>
        <dbReference type="SAM" id="MobiDB-lite"/>
    </source>
</evidence>
<gene>
    <name evidence="7" type="ORF">QBC46DRAFT_12744</name>
</gene>
<evidence type="ECO:0000313" key="7">
    <source>
        <dbReference type="EMBL" id="KAK3937251.1"/>
    </source>
</evidence>
<keyword evidence="3" id="KW-0677">Repeat</keyword>
<feature type="region of interest" description="Disordered" evidence="6">
    <location>
        <begin position="1"/>
        <end position="162"/>
    </location>
</feature>
<accession>A0AAN6S2B5</accession>
<feature type="compositionally biased region" description="Basic and acidic residues" evidence="6">
    <location>
        <begin position="138"/>
        <end position="162"/>
    </location>
</feature>
<evidence type="ECO:0000256" key="5">
    <source>
        <dbReference type="ARBA" id="ARBA00023242"/>
    </source>
</evidence>
<keyword evidence="8" id="KW-1185">Reference proteome</keyword>